<dbReference type="RefSeq" id="XP_027457274.1">
    <property type="nucleotide sequence ID" value="XM_027601473.1"/>
</dbReference>
<feature type="region of interest" description="Disordered" evidence="1">
    <location>
        <begin position="1"/>
        <end position="84"/>
    </location>
</feature>
<dbReference type="KEGG" id="zca:113926500"/>
<feature type="compositionally biased region" description="Basic residues" evidence="1">
    <location>
        <begin position="8"/>
        <end position="17"/>
    </location>
</feature>
<evidence type="ECO:0000256" key="1">
    <source>
        <dbReference type="SAM" id="MobiDB-lite"/>
    </source>
</evidence>
<dbReference type="Proteomes" id="UP000515165">
    <property type="component" value="Chromosome 4"/>
</dbReference>
<gene>
    <name evidence="3" type="primary">LOC113926500</name>
</gene>
<protein>
    <submittedName>
        <fullName evidence="3">Uncharacterized protein LOC113926500</fullName>
    </submittedName>
</protein>
<keyword evidence="2" id="KW-1185">Reference proteome</keyword>
<reference evidence="3" key="1">
    <citation type="submission" date="2025-08" db="UniProtKB">
        <authorList>
            <consortium name="RefSeq"/>
        </authorList>
    </citation>
    <scope>IDENTIFICATION</scope>
    <source>
        <tissue evidence="3">Blood</tissue>
    </source>
</reference>
<feature type="compositionally biased region" description="Low complexity" evidence="1">
    <location>
        <begin position="18"/>
        <end position="28"/>
    </location>
</feature>
<dbReference type="AlphaFoldDB" id="A0A6J2DM07"/>
<organism evidence="2 3">
    <name type="scientific">Zalophus californianus</name>
    <name type="common">California sealion</name>
    <dbReference type="NCBI Taxonomy" id="9704"/>
    <lineage>
        <taxon>Eukaryota</taxon>
        <taxon>Metazoa</taxon>
        <taxon>Chordata</taxon>
        <taxon>Craniata</taxon>
        <taxon>Vertebrata</taxon>
        <taxon>Euteleostomi</taxon>
        <taxon>Mammalia</taxon>
        <taxon>Eutheria</taxon>
        <taxon>Laurasiatheria</taxon>
        <taxon>Carnivora</taxon>
        <taxon>Caniformia</taxon>
        <taxon>Pinnipedia</taxon>
        <taxon>Otariidae</taxon>
        <taxon>Zalophus</taxon>
    </lineage>
</organism>
<dbReference type="OrthoDB" id="10445232at2759"/>
<dbReference type="GeneID" id="113926500"/>
<proteinExistence type="predicted"/>
<sequence length="248" mass="26268">MISEARKSPGRVRHRGARPAAPGPSSAHFPRTPRSGARAPFSHIDSSFSSCLPPALARTRPPSPGRARERKLNLHPGPQIEGVVQDHRRETVASLGQAGPRFAAPEALGAVGAGERAWGVAALLAPRAALSLGSSSDLGSPPNTLARKAARGQRGLGPRPEPDGTAGLGSRSKAVARTPFLKTLDFPRICQVLSSSKKAPRAFGETHCVAHPSWFRSSPRLPPLSRSTTLLRSRVLRAEPAKPTEARF</sequence>
<accession>A0A6J2DM07</accession>
<name>A0A6J2DM07_ZALCA</name>
<feature type="region of interest" description="Disordered" evidence="1">
    <location>
        <begin position="133"/>
        <end position="172"/>
    </location>
</feature>
<evidence type="ECO:0000313" key="2">
    <source>
        <dbReference type="Proteomes" id="UP000515165"/>
    </source>
</evidence>
<evidence type="ECO:0000313" key="3">
    <source>
        <dbReference type="RefSeq" id="XP_027457274.1"/>
    </source>
</evidence>